<dbReference type="Gene3D" id="1.20.990.10">
    <property type="entry name" value="NADPH-cytochrome p450 Reductase, Chain A, domain 3"/>
    <property type="match status" value="1"/>
</dbReference>
<dbReference type="InterPro" id="IPR044943">
    <property type="entry name" value="NOS_dom_1"/>
</dbReference>
<dbReference type="PROSITE" id="PS50902">
    <property type="entry name" value="FLAVODOXIN_LIKE"/>
    <property type="match status" value="1"/>
</dbReference>
<dbReference type="SUPFAM" id="SSF56512">
    <property type="entry name" value="Nitric oxide (NO) synthase oxygenase domain"/>
    <property type="match status" value="1"/>
</dbReference>
<dbReference type="Gene3D" id="3.40.50.360">
    <property type="match status" value="1"/>
</dbReference>
<feature type="compositionally biased region" description="Polar residues" evidence="10">
    <location>
        <begin position="545"/>
        <end position="555"/>
    </location>
</feature>
<dbReference type="InterPro" id="IPR044944">
    <property type="entry name" value="NOS_dom_3"/>
</dbReference>
<evidence type="ECO:0000256" key="3">
    <source>
        <dbReference type="ARBA" id="ARBA00012989"/>
    </source>
</evidence>
<name>A0AAD2G1T2_9STRA</name>
<feature type="compositionally biased region" description="Basic and acidic residues" evidence="10">
    <location>
        <begin position="236"/>
        <end position="255"/>
    </location>
</feature>
<keyword evidence="7" id="KW-0112">Calmodulin-binding</keyword>
<dbReference type="SUPFAM" id="SSF52218">
    <property type="entry name" value="Flavoproteins"/>
    <property type="match status" value="1"/>
</dbReference>
<dbReference type="Proteomes" id="UP001295423">
    <property type="component" value="Unassembled WGS sequence"/>
</dbReference>
<feature type="compositionally biased region" description="Basic and acidic residues" evidence="10">
    <location>
        <begin position="827"/>
        <end position="843"/>
    </location>
</feature>
<dbReference type="SUPFAM" id="SSF63380">
    <property type="entry name" value="Riboflavin synthase domain-like"/>
    <property type="match status" value="1"/>
</dbReference>
<sequence>MPTKNDKAVDMPLADLKKSFLQFSSDMNNKGKKTTKKEDASSTQGKLISSSLSSNKKEARPQQRGELTQNLQAFQAKMNTKLRTTKSGKTASVDEPPTYYASYTAKLSDEPKDTIGASYRSYQSSGADTESSGASDLGESLSEFLPKTFRSRAEAAEAEATGSEKSPVIVSTANQEPQQASPSCVIEQHDDDASDEGLEPLHEEEDIMHDEDHSESLRDEDDNDDDHSDSSSIYEEPLKEAESPSNRKDTLEDLKKFHRSLSKRDMTLVSNQDATSSNSTSDNEEEEDAAAAKPVSAKSLLPSAANLGPTPQLIPSKKDRASELQRQNVETPKDDLISSLRAFQSQIDQKLHKGGAVPAATATATTGARIRQKAPTGGRPSRHKSVEVEHVSPPPAVKRSIRRGSMLEMPKSDSKRKLQASKSAEGQGLVGAELSSREIEDRNFRKWFESKMEARVGSNVERFILEEDDHEEGPVEDKPGHGPLVVNVLHSEVAPPSSEDSSPQVDTPTAAGKHNPLTNRSSQDKTKSKDWSSSDRNDWSSSDRATQIKQQNTQMSRDEIKASLLSFQTQLKTKKPAPRAKPKTSKNPAFVSCEFEAPEPETANKTSIVSSEFRLPEAAAVPLQQAKSRIVQLETENGSLTRDQLTASLLAFRSSIEKKVPSDGAKKETKPKAAAAADLKAKDAIGETNNIRRAKGREGRIKALEEEQATIPRNVMLASLQKFQADIQGKLNTSQSTEVSLDSPKLQPVKKTTKLENFDASTDGASMEVTEGEYLTKVSEHSSKRGGADGKNEPETKADAATSNEAQDASREEMKKKLLSFQSEIQGRIEKRNSVGGKVDKVPTTETTAEATTEEEKSSHPRKFESMLKNLEDLKKRNEDKVSTMQNLDRMRKRNEEKVSAMISAISPEDATEMPPWFAEFAQQQEDKFQELVQISEQRNKEIMRLSNDSARSQVRSLSNQIDKKKDDFSQTNSSKPLGNGQKNTPALSDLEGPGQFMGYPESQASATETSDVSLACEEATYFIQRFAQETGLLHGKRLEERLEEIKRSIVEAGSYTQTYDELQYGCRLAWRNCGQFIMRSAYASLTVNDCRQAKTADDCFNQCVKHLKEVFDGGSESPVISVFQPKQDNEFAPVRIWNRDLLGYAAYKRDDGSIMGDSSNLDFTVLCMKFGWIPPEEKSDFDILPLLISDAARGHDNPKVFVLPPEAIHEVEFDHPDFDLFRNLNLRWHAQASDASMAIDIGGLLYQTAPFTRLYQASEISSFLLDRSRYGFAEAIAAACALKKSPLSLWRDNVQLQTQKSILNSFARDGLRCLDYHAVSEEFVEFHSSQVQDFGSCPADWIKVVAPATSSMTAAYHQEMADFVVKPQYLIQKPLWDDLDLAMPLPISIAPRKRGNNFVFNRANCHYDHVFVYYASETGTSLRLATLLVGDFGGSATGPIPLDSLPDLLLESVEKKSLAIIVTSTASSGAPPLHAKSFLGGMSQLAKGSLHNIDFAICGLCNSAYTGSLASFASVVEANLKRAGCVPAMGIHYVDTLEAPEEAFADFRTMLFEEVEGILYKRNPTVEPTKPMEVQLTTMAFEKLVPVLKLDSVDDPGAVGGGKYLDSWERNSNKLKRSLDLFRFKLEEEEGENRLQGLAAGDHVVLYPHNMDDVVETVMRHVSVPDAAAAKKYLKKFKDLSKPLSLDELSFLNDYIQGNESAMSVLDELLTTISADSSLSVEKLVQIMPPGSIPMNWILKYVPSMDPRFYSIASIDGTKNTVSIVQSVYTFEGSGKAGVASRWLRSLTKGQQIDATFSRTKFRLPDDEGAPVLLISAGPGIAPCRTFWLAGRTNPTYLFCGCKSPEELPYSTEIELLRKKGLLHPFVAYSHSSGRKMELEDLLRQERATLLDLLHNSRTRLYVCGSPELNAKVRNSLAMILAQGHSRNRGMGMAKAMERLALMSQSELYVREVYGNAIGDATRSDPMHALWQESTVKVVRALAALEKLEVAVPPSRPRQNSRQKGKLNEENHAYNPMISGT</sequence>
<feature type="region of interest" description="Disordered" evidence="10">
    <location>
        <begin position="945"/>
        <end position="1004"/>
    </location>
</feature>
<evidence type="ECO:0000256" key="7">
    <source>
        <dbReference type="ARBA" id="ARBA00022860"/>
    </source>
</evidence>
<dbReference type="InterPro" id="IPR044940">
    <property type="entry name" value="NOS_dom_2"/>
</dbReference>
<dbReference type="EMBL" id="CAKOGP040002025">
    <property type="protein sequence ID" value="CAJ1959815.1"/>
    <property type="molecule type" value="Genomic_DNA"/>
</dbReference>
<dbReference type="Gene3D" id="3.90.1230.10">
    <property type="entry name" value="Nitric Oxide Synthase, Chain A, domain 3"/>
    <property type="match status" value="1"/>
</dbReference>
<reference evidence="13" key="1">
    <citation type="submission" date="2023-08" db="EMBL/GenBank/DDBJ databases">
        <authorList>
            <person name="Audoor S."/>
            <person name="Bilcke G."/>
        </authorList>
    </citation>
    <scope>NUCLEOTIDE SEQUENCE</scope>
</reference>
<feature type="compositionally biased region" description="Polar residues" evidence="10">
    <location>
        <begin position="169"/>
        <end position="182"/>
    </location>
</feature>
<evidence type="ECO:0000256" key="10">
    <source>
        <dbReference type="SAM" id="MobiDB-lite"/>
    </source>
</evidence>
<dbReference type="InterPro" id="IPR050607">
    <property type="entry name" value="NOS"/>
</dbReference>
<dbReference type="PROSITE" id="PS51384">
    <property type="entry name" value="FAD_FR"/>
    <property type="match status" value="1"/>
</dbReference>
<feature type="compositionally biased region" description="Polar residues" evidence="10">
    <location>
        <begin position="947"/>
        <end position="961"/>
    </location>
</feature>
<comment type="similarity">
    <text evidence="2">Belongs to the NOS family.</text>
</comment>
<dbReference type="GO" id="GO:0005516">
    <property type="term" value="F:calmodulin binding"/>
    <property type="evidence" value="ECO:0007669"/>
    <property type="project" value="UniProtKB-KW"/>
</dbReference>
<feature type="domain" description="FAD-binding FR-type" evidence="12">
    <location>
        <begin position="1572"/>
        <end position="1806"/>
    </location>
</feature>
<dbReference type="GO" id="GO:0006809">
    <property type="term" value="P:nitric oxide biosynthetic process"/>
    <property type="evidence" value="ECO:0007669"/>
    <property type="project" value="InterPro"/>
</dbReference>
<dbReference type="InterPro" id="IPR001433">
    <property type="entry name" value="OxRdtase_FAD/NAD-bd"/>
</dbReference>
<dbReference type="InterPro" id="IPR008254">
    <property type="entry name" value="Flavodoxin/NO_synth"/>
</dbReference>
<comment type="caution">
    <text evidence="13">The sequence shown here is derived from an EMBL/GenBank/DDBJ whole genome shotgun (WGS) entry which is preliminary data.</text>
</comment>
<feature type="region of interest" description="Disordered" evidence="10">
    <location>
        <begin position="1994"/>
        <end position="2022"/>
    </location>
</feature>
<feature type="region of interest" description="Disordered" evidence="10">
    <location>
        <begin position="660"/>
        <end position="679"/>
    </location>
</feature>
<keyword evidence="4" id="KW-0349">Heme</keyword>
<keyword evidence="9" id="KW-0408">Iron</keyword>
<feature type="compositionally biased region" description="Basic and acidic residues" evidence="10">
    <location>
        <begin position="778"/>
        <end position="798"/>
    </location>
</feature>
<feature type="compositionally biased region" description="Basic residues" evidence="10">
    <location>
        <begin position="572"/>
        <end position="584"/>
    </location>
</feature>
<dbReference type="Pfam" id="PF02898">
    <property type="entry name" value="NO_synthase"/>
    <property type="match status" value="1"/>
</dbReference>
<evidence type="ECO:0000256" key="2">
    <source>
        <dbReference type="ARBA" id="ARBA00006267"/>
    </source>
</evidence>
<feature type="region of interest" description="Disordered" evidence="10">
    <location>
        <begin position="24"/>
        <end position="139"/>
    </location>
</feature>
<evidence type="ECO:0000259" key="11">
    <source>
        <dbReference type="PROSITE" id="PS50902"/>
    </source>
</evidence>
<evidence type="ECO:0000313" key="14">
    <source>
        <dbReference type="Proteomes" id="UP001295423"/>
    </source>
</evidence>
<dbReference type="Pfam" id="PF00258">
    <property type="entry name" value="Flavodoxin_1"/>
    <property type="match status" value="1"/>
</dbReference>
<evidence type="ECO:0000256" key="8">
    <source>
        <dbReference type="ARBA" id="ARBA00023002"/>
    </source>
</evidence>
<dbReference type="GO" id="GO:0004517">
    <property type="term" value="F:nitric-oxide synthase activity"/>
    <property type="evidence" value="ECO:0007669"/>
    <property type="project" value="UniProtKB-EC"/>
</dbReference>
<dbReference type="PANTHER" id="PTHR43410">
    <property type="entry name" value="NITRIC OXIDE SYNTHASE OXYGENASE"/>
    <property type="match status" value="1"/>
</dbReference>
<feature type="compositionally biased region" description="Polar residues" evidence="10">
    <location>
        <begin position="498"/>
        <end position="507"/>
    </location>
</feature>
<evidence type="ECO:0000256" key="6">
    <source>
        <dbReference type="ARBA" id="ARBA00022723"/>
    </source>
</evidence>
<dbReference type="InterPro" id="IPR004030">
    <property type="entry name" value="NOS_N"/>
</dbReference>
<feature type="region of interest" description="Disordered" evidence="10">
    <location>
        <begin position="151"/>
        <end position="337"/>
    </location>
</feature>
<dbReference type="GO" id="GO:0046872">
    <property type="term" value="F:metal ion binding"/>
    <property type="evidence" value="ECO:0007669"/>
    <property type="project" value="UniProtKB-KW"/>
</dbReference>
<feature type="compositionally biased region" description="Basic and acidic residues" evidence="10">
    <location>
        <begin position="660"/>
        <end position="671"/>
    </location>
</feature>
<keyword evidence="5" id="KW-0285">Flavoprotein</keyword>
<feature type="compositionally biased region" description="Basic and acidic residues" evidence="10">
    <location>
        <begin position="522"/>
        <end position="538"/>
    </location>
</feature>
<feature type="compositionally biased region" description="Low complexity" evidence="10">
    <location>
        <begin position="41"/>
        <end position="54"/>
    </location>
</feature>
<keyword evidence="6" id="KW-0479">Metal-binding</keyword>
<evidence type="ECO:0000256" key="1">
    <source>
        <dbReference type="ARBA" id="ARBA00001917"/>
    </source>
</evidence>
<dbReference type="EC" id="1.14.13.39" evidence="3"/>
<dbReference type="InterPro" id="IPR029039">
    <property type="entry name" value="Flavoprotein-like_sf"/>
</dbReference>
<dbReference type="Gene3D" id="3.90.340.10">
    <property type="entry name" value="Nitric Oxide Synthase, Chain A, domain 1"/>
    <property type="match status" value="1"/>
</dbReference>
<feature type="compositionally biased region" description="Acidic residues" evidence="10">
    <location>
        <begin position="189"/>
        <end position="209"/>
    </location>
</feature>
<dbReference type="InterPro" id="IPR036119">
    <property type="entry name" value="NOS_N_sf"/>
</dbReference>
<dbReference type="InterPro" id="IPR017927">
    <property type="entry name" value="FAD-bd_FR_type"/>
</dbReference>
<feature type="compositionally biased region" description="Polar residues" evidence="10">
    <location>
        <begin position="65"/>
        <end position="90"/>
    </location>
</feature>
<evidence type="ECO:0000259" key="12">
    <source>
        <dbReference type="PROSITE" id="PS51384"/>
    </source>
</evidence>
<comment type="cofactor">
    <cofactor evidence="1">
        <name>FMN</name>
        <dbReference type="ChEBI" id="CHEBI:58210"/>
    </cofactor>
</comment>
<evidence type="ECO:0000256" key="9">
    <source>
        <dbReference type="ARBA" id="ARBA00023004"/>
    </source>
</evidence>
<feature type="region of interest" description="Disordered" evidence="10">
    <location>
        <begin position="761"/>
        <end position="862"/>
    </location>
</feature>
<feature type="compositionally biased region" description="Acidic residues" evidence="10">
    <location>
        <begin position="218"/>
        <end position="227"/>
    </location>
</feature>
<feature type="domain" description="Flavodoxin-like" evidence="11">
    <location>
        <begin position="1411"/>
        <end position="1553"/>
    </location>
</feature>
<feature type="region of interest" description="Disordered" evidence="10">
    <location>
        <begin position="350"/>
        <end position="436"/>
    </location>
</feature>
<dbReference type="Gene3D" id="2.40.30.10">
    <property type="entry name" value="Translation factors"/>
    <property type="match status" value="1"/>
</dbReference>
<dbReference type="SUPFAM" id="SSF52343">
    <property type="entry name" value="Ferredoxin reductase-like, C-terminal NADP-linked domain"/>
    <property type="match status" value="1"/>
</dbReference>
<dbReference type="GO" id="GO:0010181">
    <property type="term" value="F:FMN binding"/>
    <property type="evidence" value="ECO:0007669"/>
    <property type="project" value="InterPro"/>
</dbReference>
<dbReference type="PANTHER" id="PTHR43410:SF1">
    <property type="entry name" value="NITRIC OXIDE SYNTHASE"/>
    <property type="match status" value="1"/>
</dbReference>
<dbReference type="InterPro" id="IPR039261">
    <property type="entry name" value="FNR_nucleotide-bd"/>
</dbReference>
<evidence type="ECO:0000256" key="4">
    <source>
        <dbReference type="ARBA" id="ARBA00022617"/>
    </source>
</evidence>
<dbReference type="InterPro" id="IPR017938">
    <property type="entry name" value="Riboflavin_synthase-like_b-brl"/>
</dbReference>
<evidence type="ECO:0000313" key="13">
    <source>
        <dbReference type="EMBL" id="CAJ1959815.1"/>
    </source>
</evidence>
<protein>
    <recommendedName>
        <fullName evidence="3">nitric-oxide synthase (NADPH)</fullName>
        <ecNumber evidence="3">1.14.13.39</ecNumber>
    </recommendedName>
</protein>
<dbReference type="InterPro" id="IPR023173">
    <property type="entry name" value="NADPH_Cyt_P450_Rdtase_alpha"/>
</dbReference>
<gene>
    <name evidence="13" type="ORF">CYCCA115_LOCUS18234</name>
</gene>
<feature type="compositionally biased region" description="Polar residues" evidence="10">
    <location>
        <begin position="970"/>
        <end position="987"/>
    </location>
</feature>
<keyword evidence="14" id="KW-1185">Reference proteome</keyword>
<dbReference type="Pfam" id="PF00175">
    <property type="entry name" value="NAD_binding_1"/>
    <property type="match status" value="1"/>
</dbReference>
<dbReference type="Gene3D" id="3.90.440.10">
    <property type="entry name" value="Nitric Oxide Synthase,Heme Domain,Chain A domain 2"/>
    <property type="match status" value="1"/>
</dbReference>
<keyword evidence="8" id="KW-0560">Oxidoreductase</keyword>
<feature type="region of interest" description="Disordered" evidence="10">
    <location>
        <begin position="458"/>
        <end position="608"/>
    </location>
</feature>
<accession>A0AAD2G1T2</accession>
<feature type="compositionally biased region" description="Low complexity" evidence="10">
    <location>
        <begin position="354"/>
        <end position="368"/>
    </location>
</feature>
<evidence type="ECO:0000256" key="5">
    <source>
        <dbReference type="ARBA" id="ARBA00022643"/>
    </source>
</evidence>
<keyword evidence="5" id="KW-0288">FMN</keyword>
<feature type="compositionally biased region" description="Polar residues" evidence="10">
    <location>
        <begin position="120"/>
        <end position="134"/>
    </location>
</feature>
<proteinExistence type="inferred from homology"/>
<organism evidence="13 14">
    <name type="scientific">Cylindrotheca closterium</name>
    <dbReference type="NCBI Taxonomy" id="2856"/>
    <lineage>
        <taxon>Eukaryota</taxon>
        <taxon>Sar</taxon>
        <taxon>Stramenopiles</taxon>
        <taxon>Ochrophyta</taxon>
        <taxon>Bacillariophyta</taxon>
        <taxon>Bacillariophyceae</taxon>
        <taxon>Bacillariophycidae</taxon>
        <taxon>Bacillariales</taxon>
        <taxon>Bacillariaceae</taxon>
        <taxon>Cylindrotheca</taxon>
    </lineage>
</organism>
<dbReference type="Gene3D" id="3.40.50.80">
    <property type="entry name" value="Nucleotide-binding domain of ferredoxin-NADP reductase (FNR) module"/>
    <property type="match status" value="1"/>
</dbReference>